<evidence type="ECO:0008006" key="4">
    <source>
        <dbReference type="Google" id="ProtNLM"/>
    </source>
</evidence>
<sequence>MQIARKALLFIFIFLLSLQIITDTDFGWHLRVGENIINTKSIPKTDIFSFTNPNYPYVYHSWGTEVLIYLSYRIFGFKGVTILYAGALTISIFILYKISILFTKNALNPLFLFGLAPIAYSVAGGRTRVFGLLFLCLLYYLFLKYKHNNSKLVYYIPGIFFLWVNFHGSFILGIFTLFILLAVDFFFSNKEKVQKISFVLPLSILATLVNPYFLNSWRQAIAMTINSYGINKINLDWQPLINPNNSGWILAILAASFFAAAFMFKAKIDSSSKILFLLSLALSLISSRFSILLLVFFTPIAAQTVSIIKTKVKREILNALPVKASITAFTAIIMLLVLINLIGISYAYKSPKSYSEYLKLQSQNLEIYPPWGYRGSEFIKMNLNGKRVLTEANWGNFMLIYQKDLKLFYYGAMDNFIINGKSFALTYLKVVHAQKGFENELEKYNVEVVFLPNNYPLIKKLEENPRWQKVYKDEYAEILTKI</sequence>
<accession>A0A0G0RCZ2</accession>
<name>A0A0G0RCZ2_9BACT</name>
<gene>
    <name evidence="2" type="ORF">UT84_C0010G0002</name>
</gene>
<feature type="transmembrane region" description="Helical" evidence="1">
    <location>
        <begin position="196"/>
        <end position="214"/>
    </location>
</feature>
<evidence type="ECO:0000313" key="3">
    <source>
        <dbReference type="Proteomes" id="UP000034531"/>
    </source>
</evidence>
<proteinExistence type="predicted"/>
<feature type="transmembrane region" description="Helical" evidence="1">
    <location>
        <begin position="246"/>
        <end position="264"/>
    </location>
</feature>
<feature type="transmembrane region" description="Helical" evidence="1">
    <location>
        <begin position="322"/>
        <end position="348"/>
    </location>
</feature>
<reference evidence="2 3" key="1">
    <citation type="journal article" date="2015" name="Nature">
        <title>rRNA introns, odd ribosomes, and small enigmatic genomes across a large radiation of phyla.</title>
        <authorList>
            <person name="Brown C.T."/>
            <person name="Hug L.A."/>
            <person name="Thomas B.C."/>
            <person name="Sharon I."/>
            <person name="Castelle C.J."/>
            <person name="Singh A."/>
            <person name="Wilkins M.J."/>
            <person name="Williams K.H."/>
            <person name="Banfield J.F."/>
        </authorList>
    </citation>
    <scope>NUCLEOTIDE SEQUENCE [LARGE SCALE GENOMIC DNA]</scope>
</reference>
<feature type="transmembrane region" description="Helical" evidence="1">
    <location>
        <begin position="276"/>
        <end position="302"/>
    </location>
</feature>
<feature type="transmembrane region" description="Helical" evidence="1">
    <location>
        <begin position="110"/>
        <end position="142"/>
    </location>
</feature>
<comment type="caution">
    <text evidence="2">The sequence shown here is derived from an EMBL/GenBank/DDBJ whole genome shotgun (WGS) entry which is preliminary data.</text>
</comment>
<dbReference type="AlphaFoldDB" id="A0A0G0RCZ2"/>
<evidence type="ECO:0000256" key="1">
    <source>
        <dbReference type="SAM" id="Phobius"/>
    </source>
</evidence>
<feature type="transmembrane region" description="Helical" evidence="1">
    <location>
        <begin position="75"/>
        <end position="98"/>
    </location>
</feature>
<organism evidence="2 3">
    <name type="scientific">Candidatus Curtissbacteria bacterium GW2011_GWA1_40_16</name>
    <dbReference type="NCBI Taxonomy" id="1618405"/>
    <lineage>
        <taxon>Bacteria</taxon>
        <taxon>Candidatus Curtissiibacteriota</taxon>
    </lineage>
</organism>
<dbReference type="Proteomes" id="UP000034531">
    <property type="component" value="Unassembled WGS sequence"/>
</dbReference>
<evidence type="ECO:0000313" key="2">
    <source>
        <dbReference type="EMBL" id="KKR50579.1"/>
    </source>
</evidence>
<feature type="transmembrane region" description="Helical" evidence="1">
    <location>
        <begin position="154"/>
        <end position="187"/>
    </location>
</feature>
<keyword evidence="1" id="KW-1133">Transmembrane helix</keyword>
<keyword evidence="1" id="KW-0812">Transmembrane</keyword>
<dbReference type="EMBL" id="LBYI01000010">
    <property type="protein sequence ID" value="KKR50579.1"/>
    <property type="molecule type" value="Genomic_DNA"/>
</dbReference>
<protein>
    <recommendedName>
        <fullName evidence="4">Glycosyltransferase RgtA/B/C/D-like domain-containing protein</fullName>
    </recommendedName>
</protein>
<keyword evidence="1" id="KW-0472">Membrane</keyword>